<dbReference type="PANTHER" id="PTHR23506:SF23">
    <property type="entry name" value="GH10249P"/>
    <property type="match status" value="1"/>
</dbReference>
<feature type="transmembrane region" description="Helical" evidence="8">
    <location>
        <begin position="126"/>
        <end position="144"/>
    </location>
</feature>
<evidence type="ECO:0000256" key="7">
    <source>
        <dbReference type="SAM" id="MobiDB-lite"/>
    </source>
</evidence>
<keyword evidence="6 8" id="KW-0472">Membrane</keyword>
<comment type="similarity">
    <text evidence="2">Belongs to the major facilitator superfamily. Vesicular transporter family.</text>
</comment>
<evidence type="ECO:0000256" key="4">
    <source>
        <dbReference type="ARBA" id="ARBA00022692"/>
    </source>
</evidence>
<dbReference type="OrthoDB" id="5086884at2759"/>
<accession>A0A6A7BS94</accession>
<feature type="region of interest" description="Disordered" evidence="7">
    <location>
        <begin position="230"/>
        <end position="254"/>
    </location>
</feature>
<dbReference type="GO" id="GO:0022857">
    <property type="term" value="F:transmembrane transporter activity"/>
    <property type="evidence" value="ECO:0007669"/>
    <property type="project" value="InterPro"/>
</dbReference>
<dbReference type="SUPFAM" id="SSF103473">
    <property type="entry name" value="MFS general substrate transporter"/>
    <property type="match status" value="1"/>
</dbReference>
<feature type="transmembrane region" description="Helical" evidence="8">
    <location>
        <begin position="336"/>
        <end position="356"/>
    </location>
</feature>
<keyword evidence="5 8" id="KW-1133">Transmembrane helix</keyword>
<dbReference type="CDD" id="cd17325">
    <property type="entry name" value="MFS_MdtG_SLC18_like"/>
    <property type="match status" value="1"/>
</dbReference>
<feature type="transmembrane region" description="Helical" evidence="8">
    <location>
        <begin position="23"/>
        <end position="44"/>
    </location>
</feature>
<dbReference type="Gene3D" id="1.20.1250.20">
    <property type="entry name" value="MFS general substrate transporter like domains"/>
    <property type="match status" value="1"/>
</dbReference>
<evidence type="ECO:0000313" key="11">
    <source>
        <dbReference type="Proteomes" id="UP000799421"/>
    </source>
</evidence>
<gene>
    <name evidence="10" type="ORF">K470DRAFT_260175</name>
</gene>
<evidence type="ECO:0000256" key="1">
    <source>
        <dbReference type="ARBA" id="ARBA00004141"/>
    </source>
</evidence>
<dbReference type="Proteomes" id="UP000799421">
    <property type="component" value="Unassembled WGS sequence"/>
</dbReference>
<feature type="transmembrane region" description="Helical" evidence="8">
    <location>
        <begin position="368"/>
        <end position="392"/>
    </location>
</feature>
<evidence type="ECO:0000256" key="5">
    <source>
        <dbReference type="ARBA" id="ARBA00022989"/>
    </source>
</evidence>
<dbReference type="InterPro" id="IPR050930">
    <property type="entry name" value="MFS_Vesicular_Transporter"/>
</dbReference>
<dbReference type="PROSITE" id="PS50850">
    <property type="entry name" value="MFS"/>
    <property type="match status" value="1"/>
</dbReference>
<feature type="transmembrane region" description="Helical" evidence="8">
    <location>
        <begin position="441"/>
        <end position="464"/>
    </location>
</feature>
<feature type="transmembrane region" description="Helical" evidence="8">
    <location>
        <begin position="413"/>
        <end position="435"/>
    </location>
</feature>
<dbReference type="InterPro" id="IPR020846">
    <property type="entry name" value="MFS_dom"/>
</dbReference>
<proteinExistence type="inferred from homology"/>
<evidence type="ECO:0000256" key="2">
    <source>
        <dbReference type="ARBA" id="ARBA00006829"/>
    </source>
</evidence>
<dbReference type="EMBL" id="MU006018">
    <property type="protein sequence ID" value="KAF2858100.1"/>
    <property type="molecule type" value="Genomic_DNA"/>
</dbReference>
<dbReference type="AlphaFoldDB" id="A0A6A7BS94"/>
<dbReference type="GO" id="GO:0016020">
    <property type="term" value="C:membrane"/>
    <property type="evidence" value="ECO:0007669"/>
    <property type="project" value="UniProtKB-SubCell"/>
</dbReference>
<organism evidence="10 11">
    <name type="scientific">Piedraia hortae CBS 480.64</name>
    <dbReference type="NCBI Taxonomy" id="1314780"/>
    <lineage>
        <taxon>Eukaryota</taxon>
        <taxon>Fungi</taxon>
        <taxon>Dikarya</taxon>
        <taxon>Ascomycota</taxon>
        <taxon>Pezizomycotina</taxon>
        <taxon>Dothideomycetes</taxon>
        <taxon>Dothideomycetidae</taxon>
        <taxon>Capnodiales</taxon>
        <taxon>Piedraiaceae</taxon>
        <taxon>Piedraia</taxon>
    </lineage>
</organism>
<evidence type="ECO:0000313" key="10">
    <source>
        <dbReference type="EMBL" id="KAF2858100.1"/>
    </source>
</evidence>
<dbReference type="InterPro" id="IPR011701">
    <property type="entry name" value="MFS"/>
</dbReference>
<dbReference type="PANTHER" id="PTHR23506">
    <property type="entry name" value="GH10249P"/>
    <property type="match status" value="1"/>
</dbReference>
<feature type="transmembrane region" description="Helical" evidence="8">
    <location>
        <begin position="156"/>
        <end position="178"/>
    </location>
</feature>
<feature type="transmembrane region" description="Helical" evidence="8">
    <location>
        <begin position="309"/>
        <end position="329"/>
    </location>
</feature>
<name>A0A6A7BS94_9PEZI</name>
<sequence length="477" mass="50656">MFTWLVGFGSRPPAFLSFRSSKLFIITTVSVAIFTDIFVYGIVVPVLPFALTTRSGIDEKSVQTWISIFLAVYGAGLLFASPIIGWLADRISSRRPPLLIGLVTLAGSTAMLCAGSGMTLLVVGRLLQGASAAVVWVVGLALLVDTVGAAGAGEVMGYVGSSMSLGLLVAPLLGGVVFDMAGYYAVFGMAFGLIGVDAVLRLVLIEKKVAARWLPDQQVQEQQVHGQIQEEPAHDSAKVEPANANETTEVSGPSKMSHRIPSIIYLLSSRRLLSALWGCLIQASLMTAFDSILPIFVRDTFHWNSLGAGLIFLPLVATSFLGPIIGHWIDKKGPRLFATAGFLATCPFIILLRLVHHNTLHQKVLLCALLALIGLALTLIITPMMAEITYAVDAKAKSRPAGFFGKNGAYAQGYSLFNMAFAGGCVFGPLLAGLVKSKAGWSVTTLMLGLVSAATVPSTVFWTGGQLGKKEKEKSPV</sequence>
<comment type="subcellular location">
    <subcellularLocation>
        <location evidence="1">Membrane</location>
        <topology evidence="1">Multi-pass membrane protein</topology>
    </subcellularLocation>
</comment>
<protein>
    <submittedName>
        <fullName evidence="10">MFS general substrate transporter</fullName>
    </submittedName>
</protein>
<evidence type="ECO:0000256" key="6">
    <source>
        <dbReference type="ARBA" id="ARBA00023136"/>
    </source>
</evidence>
<dbReference type="PRINTS" id="PR01035">
    <property type="entry name" value="TCRTETA"/>
</dbReference>
<reference evidence="10" key="1">
    <citation type="journal article" date="2020" name="Stud. Mycol.">
        <title>101 Dothideomycetes genomes: a test case for predicting lifestyles and emergence of pathogens.</title>
        <authorList>
            <person name="Haridas S."/>
            <person name="Albert R."/>
            <person name="Binder M."/>
            <person name="Bloem J."/>
            <person name="Labutti K."/>
            <person name="Salamov A."/>
            <person name="Andreopoulos B."/>
            <person name="Baker S."/>
            <person name="Barry K."/>
            <person name="Bills G."/>
            <person name="Bluhm B."/>
            <person name="Cannon C."/>
            <person name="Castanera R."/>
            <person name="Culley D."/>
            <person name="Daum C."/>
            <person name="Ezra D."/>
            <person name="Gonzalez J."/>
            <person name="Henrissat B."/>
            <person name="Kuo A."/>
            <person name="Liang C."/>
            <person name="Lipzen A."/>
            <person name="Lutzoni F."/>
            <person name="Magnuson J."/>
            <person name="Mondo S."/>
            <person name="Nolan M."/>
            <person name="Ohm R."/>
            <person name="Pangilinan J."/>
            <person name="Park H.-J."/>
            <person name="Ramirez L."/>
            <person name="Alfaro M."/>
            <person name="Sun H."/>
            <person name="Tritt A."/>
            <person name="Yoshinaga Y."/>
            <person name="Zwiers L.-H."/>
            <person name="Turgeon B."/>
            <person name="Goodwin S."/>
            <person name="Spatafora J."/>
            <person name="Crous P."/>
            <person name="Grigoriev I."/>
        </authorList>
    </citation>
    <scope>NUCLEOTIDE SEQUENCE</scope>
    <source>
        <strain evidence="10">CBS 480.64</strain>
    </source>
</reference>
<feature type="transmembrane region" description="Helical" evidence="8">
    <location>
        <begin position="272"/>
        <end position="297"/>
    </location>
</feature>
<feature type="domain" description="Major facilitator superfamily (MFS) profile" evidence="9">
    <location>
        <begin position="22"/>
        <end position="467"/>
    </location>
</feature>
<feature type="transmembrane region" description="Helical" evidence="8">
    <location>
        <begin position="184"/>
        <end position="204"/>
    </location>
</feature>
<feature type="transmembrane region" description="Helical" evidence="8">
    <location>
        <begin position="99"/>
        <end position="120"/>
    </location>
</feature>
<evidence type="ECO:0000256" key="3">
    <source>
        <dbReference type="ARBA" id="ARBA00022448"/>
    </source>
</evidence>
<evidence type="ECO:0000259" key="9">
    <source>
        <dbReference type="PROSITE" id="PS50850"/>
    </source>
</evidence>
<feature type="transmembrane region" description="Helical" evidence="8">
    <location>
        <begin position="64"/>
        <end position="87"/>
    </location>
</feature>
<keyword evidence="4 8" id="KW-0812">Transmembrane</keyword>
<keyword evidence="3" id="KW-0813">Transport</keyword>
<dbReference type="InterPro" id="IPR036259">
    <property type="entry name" value="MFS_trans_sf"/>
</dbReference>
<evidence type="ECO:0000256" key="8">
    <source>
        <dbReference type="SAM" id="Phobius"/>
    </source>
</evidence>
<keyword evidence="11" id="KW-1185">Reference proteome</keyword>
<dbReference type="Pfam" id="PF07690">
    <property type="entry name" value="MFS_1"/>
    <property type="match status" value="1"/>
</dbReference>
<dbReference type="InterPro" id="IPR001958">
    <property type="entry name" value="Tet-R_TetA/multi-R_MdtG-like"/>
</dbReference>